<dbReference type="InterPro" id="IPR007461">
    <property type="entry name" value="Ysc84_actin-binding"/>
</dbReference>
<reference evidence="6 7" key="1">
    <citation type="submission" date="2016-07" db="EMBL/GenBank/DDBJ databases">
        <title>Pervasive Adenine N6-methylation of Active Genes in Fungi.</title>
        <authorList>
            <consortium name="DOE Joint Genome Institute"/>
            <person name="Mondo S.J."/>
            <person name="Dannebaum R.O."/>
            <person name="Kuo R.C."/>
            <person name="Labutti K."/>
            <person name="Haridas S."/>
            <person name="Kuo A."/>
            <person name="Salamov A."/>
            <person name="Ahrendt S.R."/>
            <person name="Lipzen A."/>
            <person name="Sullivan W."/>
            <person name="Andreopoulos W.B."/>
            <person name="Clum A."/>
            <person name="Lindquist E."/>
            <person name="Daum C."/>
            <person name="Ramamoorthy G.K."/>
            <person name="Gryganskyi A."/>
            <person name="Culley D."/>
            <person name="Magnuson J.K."/>
            <person name="James T.Y."/>
            <person name="O'Malley M.A."/>
            <person name="Stajich J.E."/>
            <person name="Spatafora J.W."/>
            <person name="Visel A."/>
            <person name="Grigoriev I.V."/>
        </authorList>
    </citation>
    <scope>NUCLEOTIDE SEQUENCE [LARGE SCALE GENOMIC DNA]</scope>
    <source>
        <strain evidence="6 7">12-1054</strain>
    </source>
</reference>
<name>A0A1Y2FBN8_PROLT</name>
<dbReference type="CDD" id="cd11525">
    <property type="entry name" value="SYLF_SH3YL1_like"/>
    <property type="match status" value="1"/>
</dbReference>
<accession>A0A1Y2FBN8</accession>
<dbReference type="PROSITE" id="PS50002">
    <property type="entry name" value="SH3"/>
    <property type="match status" value="1"/>
</dbReference>
<evidence type="ECO:0000256" key="4">
    <source>
        <dbReference type="SAM" id="MobiDB-lite"/>
    </source>
</evidence>
<feature type="compositionally biased region" description="Basic and acidic residues" evidence="4">
    <location>
        <begin position="242"/>
        <end position="255"/>
    </location>
</feature>
<dbReference type="RefSeq" id="XP_040724699.1">
    <property type="nucleotide sequence ID" value="XM_040871270.1"/>
</dbReference>
<dbReference type="PANTHER" id="PTHR15629:SF2">
    <property type="entry name" value="SH3 DOMAIN-CONTAINING YSC84-LIKE PROTEIN 1"/>
    <property type="match status" value="1"/>
</dbReference>
<evidence type="ECO:0000256" key="2">
    <source>
        <dbReference type="ARBA" id="ARBA00022443"/>
    </source>
</evidence>
<dbReference type="CDD" id="cd11842">
    <property type="entry name" value="SH3_Ysc84p_like"/>
    <property type="match status" value="1"/>
</dbReference>
<evidence type="ECO:0000259" key="5">
    <source>
        <dbReference type="PROSITE" id="PS50002"/>
    </source>
</evidence>
<comment type="caution">
    <text evidence="6">The sequence shown here is derived from an EMBL/GenBank/DDBJ whole genome shotgun (WGS) entry which is preliminary data.</text>
</comment>
<evidence type="ECO:0000256" key="3">
    <source>
        <dbReference type="PROSITE-ProRule" id="PRU00192"/>
    </source>
</evidence>
<dbReference type="GO" id="GO:0030479">
    <property type="term" value="C:actin cortical patch"/>
    <property type="evidence" value="ECO:0007669"/>
    <property type="project" value="TreeGrafter"/>
</dbReference>
<gene>
    <name evidence="6" type="ORF">BCR37DRAFT_393203</name>
</gene>
<keyword evidence="2 3" id="KW-0728">SH3 domain</keyword>
<evidence type="ECO:0000256" key="1">
    <source>
        <dbReference type="ARBA" id="ARBA00007761"/>
    </source>
</evidence>
<dbReference type="PANTHER" id="PTHR15629">
    <property type="entry name" value="SH3YL1 PROTEIN"/>
    <property type="match status" value="1"/>
</dbReference>
<dbReference type="Gene3D" id="2.30.30.40">
    <property type="entry name" value="SH3 Domains"/>
    <property type="match status" value="1"/>
</dbReference>
<feature type="domain" description="SH3" evidence="5">
    <location>
        <begin position="390"/>
        <end position="448"/>
    </location>
</feature>
<dbReference type="OrthoDB" id="443981at2759"/>
<feature type="region of interest" description="Disordered" evidence="4">
    <location>
        <begin position="221"/>
        <end position="390"/>
    </location>
</feature>
<dbReference type="GO" id="GO:0035091">
    <property type="term" value="F:phosphatidylinositol binding"/>
    <property type="evidence" value="ECO:0007669"/>
    <property type="project" value="TreeGrafter"/>
</dbReference>
<proteinExistence type="inferred from homology"/>
<dbReference type="InterPro" id="IPR033643">
    <property type="entry name" value="SYLF_SH3YL1-like"/>
</dbReference>
<dbReference type="Pfam" id="PF04366">
    <property type="entry name" value="Ysc84"/>
    <property type="match status" value="1"/>
</dbReference>
<evidence type="ECO:0000313" key="6">
    <source>
        <dbReference type="EMBL" id="ORY81323.1"/>
    </source>
</evidence>
<dbReference type="SUPFAM" id="SSF50044">
    <property type="entry name" value="SH3-domain"/>
    <property type="match status" value="1"/>
</dbReference>
<comment type="similarity">
    <text evidence="1">Belongs to the SH3YL1 family.</text>
</comment>
<dbReference type="InterPro" id="IPR051702">
    <property type="entry name" value="SH3_domain_YSC84-like"/>
</dbReference>
<dbReference type="InterPro" id="IPR036028">
    <property type="entry name" value="SH3-like_dom_sf"/>
</dbReference>
<dbReference type="OMA" id="SNCKARN"/>
<dbReference type="Pfam" id="PF00018">
    <property type="entry name" value="SH3_1"/>
    <property type="match status" value="1"/>
</dbReference>
<keyword evidence="7" id="KW-1185">Reference proteome</keyword>
<dbReference type="InterPro" id="IPR001452">
    <property type="entry name" value="SH3_domain"/>
</dbReference>
<dbReference type="PRINTS" id="PR00452">
    <property type="entry name" value="SH3DOMAIN"/>
</dbReference>
<dbReference type="EMBL" id="MCFI01000011">
    <property type="protein sequence ID" value="ORY81323.1"/>
    <property type="molecule type" value="Genomic_DNA"/>
</dbReference>
<dbReference type="STRING" id="56484.A0A1Y2FBN8"/>
<dbReference type="GeneID" id="63787869"/>
<dbReference type="FunFam" id="2.30.30.40:FF:000100">
    <property type="entry name" value="SH3 domain-containing YSC84-like protein 1"/>
    <property type="match status" value="1"/>
</dbReference>
<feature type="compositionally biased region" description="Polar residues" evidence="4">
    <location>
        <begin position="305"/>
        <end position="325"/>
    </location>
</feature>
<evidence type="ECO:0000313" key="7">
    <source>
        <dbReference type="Proteomes" id="UP000193685"/>
    </source>
</evidence>
<organism evidence="6 7">
    <name type="scientific">Protomyces lactucae-debilis</name>
    <dbReference type="NCBI Taxonomy" id="2754530"/>
    <lineage>
        <taxon>Eukaryota</taxon>
        <taxon>Fungi</taxon>
        <taxon>Dikarya</taxon>
        <taxon>Ascomycota</taxon>
        <taxon>Taphrinomycotina</taxon>
        <taxon>Taphrinomycetes</taxon>
        <taxon>Taphrinales</taxon>
        <taxon>Protomycetaceae</taxon>
        <taxon>Protomyces</taxon>
    </lineage>
</organism>
<dbReference type="AlphaFoldDB" id="A0A1Y2FBN8"/>
<dbReference type="Proteomes" id="UP000193685">
    <property type="component" value="Unassembled WGS sequence"/>
</dbReference>
<dbReference type="GO" id="GO:0051666">
    <property type="term" value="P:actin cortical patch localization"/>
    <property type="evidence" value="ECO:0007669"/>
    <property type="project" value="TreeGrafter"/>
</dbReference>
<feature type="compositionally biased region" description="Polar residues" evidence="4">
    <location>
        <begin position="286"/>
        <end position="296"/>
    </location>
</feature>
<protein>
    <submittedName>
        <fullName evidence="6">DUF500 and domain-containing protein</fullName>
    </submittedName>
</protein>
<dbReference type="GO" id="GO:0051015">
    <property type="term" value="F:actin filament binding"/>
    <property type="evidence" value="ECO:0007669"/>
    <property type="project" value="TreeGrafter"/>
</dbReference>
<sequence length="448" mass="47629">MGLNNPLPSSLKSECKKAARILASFVDPKQAFGPDKVIPPEILQNAQGLAVITVLKGGFVFSGRIGSGLLIARLPDGSWSAPSCIGLAGAGVGGQIGLELTDFVMILNTRDAVKTFAALGSVTLGGNVSIAAGPVGRSAEASGSASHRGVSAIFSYSKTKGLFAGISLEGSVLIERRDANKKFYRQSVNAKHILNGSVPPPPGVEPLHRILESRVFAGGRGGNGDDMYNDVPVYGDADSDIWEGRDGEAYGEGRSRRGSTRSNTVDSRSSGKVKGFEDDYDDGYDNLSNYTGSTSLGGDRKSTQKLKSQVTGFRSTYSDNAPSRPTSEKPKFSPSKPTYDDDVPASRAPFNEYDDLDDNGFVRPQATGNAPSRPPSSTKPKPAPRRGSNLGHNQAVALFTFEADQPGDLGFQKGDIINIIERSDSTDDWWTGEINSRRGIFPANYVQI</sequence>
<dbReference type="GO" id="GO:0051017">
    <property type="term" value="P:actin filament bundle assembly"/>
    <property type="evidence" value="ECO:0007669"/>
    <property type="project" value="TreeGrafter"/>
</dbReference>
<dbReference type="SMART" id="SM00326">
    <property type="entry name" value="SH3"/>
    <property type="match status" value="1"/>
</dbReference>